<accession>A0ABU8RV51</accession>
<comment type="caution">
    <text evidence="3">The sequence shown here is derived from an EMBL/GenBank/DDBJ whole genome shotgun (WGS) entry which is preliminary data.</text>
</comment>
<dbReference type="InterPro" id="IPR011576">
    <property type="entry name" value="Pyridox_Oxase_N"/>
</dbReference>
<gene>
    <name evidence="3" type="ORF">WG901_09505</name>
</gene>
<feature type="domain" description="Pyridoxamine 5'-phosphate oxidase N-terminal" evidence="2">
    <location>
        <begin position="12"/>
        <end position="143"/>
    </location>
</feature>
<dbReference type="RefSeq" id="WP_339586828.1">
    <property type="nucleotide sequence ID" value="NZ_JBBHJZ010000002.1"/>
</dbReference>
<dbReference type="SUPFAM" id="SSF50475">
    <property type="entry name" value="FMN-binding split barrel"/>
    <property type="match status" value="1"/>
</dbReference>
<name>A0ABU8RV51_9SPHN</name>
<evidence type="ECO:0000313" key="3">
    <source>
        <dbReference type="EMBL" id="MEJ5976869.1"/>
    </source>
</evidence>
<reference evidence="3 4" key="1">
    <citation type="submission" date="2024-03" db="EMBL/GenBank/DDBJ databases">
        <authorList>
            <person name="Jo J.-H."/>
        </authorList>
    </citation>
    <scope>NUCLEOTIDE SEQUENCE [LARGE SCALE GENOMIC DNA]</scope>
    <source>
        <strain evidence="3 4">PS1R-30</strain>
    </source>
</reference>
<dbReference type="Proteomes" id="UP001361239">
    <property type="component" value="Unassembled WGS sequence"/>
</dbReference>
<dbReference type="InterPro" id="IPR012349">
    <property type="entry name" value="Split_barrel_FMN-bd"/>
</dbReference>
<dbReference type="Gene3D" id="2.30.110.10">
    <property type="entry name" value="Electron Transport, Fmn-binding Protein, Chain A"/>
    <property type="match status" value="1"/>
</dbReference>
<sequence length="156" mass="17424">MPSRRDLIRMTPEEVRSYLSGQRRIVLVTIGPDGMPHPLPMNYGLDDEGRVLITSFRKSQKVKNLERDPRATLLVESGEAYAELKAVVLHCDVELVTDPDAIANLMRNLRADAAMAESLSAGMSAQVRASLAKRVVLRCTPFRTVSWDHAKLDGFY</sequence>
<evidence type="ECO:0000256" key="1">
    <source>
        <dbReference type="ARBA" id="ARBA00023002"/>
    </source>
</evidence>
<dbReference type="PANTHER" id="PTHR35176:SF6">
    <property type="entry name" value="HEME OXYGENASE HI_0854-RELATED"/>
    <property type="match status" value="1"/>
</dbReference>
<evidence type="ECO:0000313" key="4">
    <source>
        <dbReference type="Proteomes" id="UP001361239"/>
    </source>
</evidence>
<dbReference type="InterPro" id="IPR052019">
    <property type="entry name" value="F420H2_bilvrd_red/Heme_oxyg"/>
</dbReference>
<evidence type="ECO:0000259" key="2">
    <source>
        <dbReference type="Pfam" id="PF01243"/>
    </source>
</evidence>
<keyword evidence="4" id="KW-1185">Reference proteome</keyword>
<keyword evidence="1" id="KW-0560">Oxidoreductase</keyword>
<organism evidence="3 4">
    <name type="scientific">Novosphingobium anseongense</name>
    <dbReference type="NCBI Taxonomy" id="3133436"/>
    <lineage>
        <taxon>Bacteria</taxon>
        <taxon>Pseudomonadati</taxon>
        <taxon>Pseudomonadota</taxon>
        <taxon>Alphaproteobacteria</taxon>
        <taxon>Sphingomonadales</taxon>
        <taxon>Sphingomonadaceae</taxon>
        <taxon>Novosphingobium</taxon>
    </lineage>
</organism>
<dbReference type="EMBL" id="JBBHJZ010000002">
    <property type="protein sequence ID" value="MEJ5976869.1"/>
    <property type="molecule type" value="Genomic_DNA"/>
</dbReference>
<dbReference type="PANTHER" id="PTHR35176">
    <property type="entry name" value="HEME OXYGENASE HI_0854-RELATED"/>
    <property type="match status" value="1"/>
</dbReference>
<dbReference type="Pfam" id="PF01243">
    <property type="entry name" value="PNPOx_N"/>
    <property type="match status" value="1"/>
</dbReference>
<protein>
    <submittedName>
        <fullName evidence="3">Pyridoxamine 5'-phosphate oxidase family protein</fullName>
    </submittedName>
</protein>
<proteinExistence type="predicted"/>